<sequence>MENKVSHRVKNALKIYISIFGFYILISVISLATALSRPFDSLVFLDGLRQLFCNFFYVFIGYHLYYVFYSSEKILNNLVSSASLKRMTKIWYCLVGLLVFKITTLFLIKRYVIPFATDRSLADGLGYSAKMAVAPYSDLLISILIVWVFLYLINYALKLKQENDLTI</sequence>
<comment type="caution">
    <text evidence="2">The sequence shown here is derived from an EMBL/GenBank/DDBJ whole genome shotgun (WGS) entry which is preliminary data.</text>
</comment>
<protein>
    <recommendedName>
        <fullName evidence="4">DUF2975 domain-containing protein</fullName>
    </recommendedName>
</protein>
<keyword evidence="1" id="KW-0472">Membrane</keyword>
<reference evidence="2" key="1">
    <citation type="submission" date="2022-12" db="EMBL/GenBank/DDBJ databases">
        <title>Genome sequence of SJ11.</title>
        <authorList>
            <person name="Woo H."/>
        </authorList>
    </citation>
    <scope>NUCLEOTIDE SEQUENCE</scope>
    <source>
        <strain evidence="2">SJ11</strain>
    </source>
</reference>
<dbReference type="RefSeq" id="WP_269415190.1">
    <property type="nucleotide sequence ID" value="NZ_JAPWGL010000002.1"/>
</dbReference>
<dbReference type="EMBL" id="JAPWGL010000002">
    <property type="protein sequence ID" value="MCZ4223395.1"/>
    <property type="molecule type" value="Genomic_DNA"/>
</dbReference>
<evidence type="ECO:0008006" key="4">
    <source>
        <dbReference type="Google" id="ProtNLM"/>
    </source>
</evidence>
<gene>
    <name evidence="2" type="ORF">O0931_08810</name>
</gene>
<organism evidence="2 3">
    <name type="scientific">Pedobacter rhodius</name>
    <dbReference type="NCBI Taxonomy" id="3004098"/>
    <lineage>
        <taxon>Bacteria</taxon>
        <taxon>Pseudomonadati</taxon>
        <taxon>Bacteroidota</taxon>
        <taxon>Sphingobacteriia</taxon>
        <taxon>Sphingobacteriales</taxon>
        <taxon>Sphingobacteriaceae</taxon>
        <taxon>Pedobacter</taxon>
    </lineage>
</organism>
<proteinExistence type="predicted"/>
<evidence type="ECO:0000313" key="2">
    <source>
        <dbReference type="EMBL" id="MCZ4223395.1"/>
    </source>
</evidence>
<evidence type="ECO:0000256" key="1">
    <source>
        <dbReference type="SAM" id="Phobius"/>
    </source>
</evidence>
<evidence type="ECO:0000313" key="3">
    <source>
        <dbReference type="Proteomes" id="UP001144341"/>
    </source>
</evidence>
<keyword evidence="1" id="KW-0812">Transmembrane</keyword>
<name>A0ABT4KWU0_9SPHI</name>
<feature type="transmembrane region" description="Helical" evidence="1">
    <location>
        <begin position="133"/>
        <end position="153"/>
    </location>
</feature>
<dbReference type="Proteomes" id="UP001144341">
    <property type="component" value="Unassembled WGS sequence"/>
</dbReference>
<accession>A0ABT4KWU0</accession>
<keyword evidence="1" id="KW-1133">Transmembrane helix</keyword>
<keyword evidence="3" id="KW-1185">Reference proteome</keyword>
<feature type="transmembrane region" description="Helical" evidence="1">
    <location>
        <begin position="47"/>
        <end position="69"/>
    </location>
</feature>
<feature type="transmembrane region" description="Helical" evidence="1">
    <location>
        <begin position="90"/>
        <end position="113"/>
    </location>
</feature>
<feature type="transmembrane region" description="Helical" evidence="1">
    <location>
        <begin position="12"/>
        <end position="35"/>
    </location>
</feature>